<keyword evidence="2" id="KW-1185">Reference proteome</keyword>
<gene>
    <name evidence="1" type="ORF">LAESUDRAFT_727723</name>
</gene>
<organism evidence="1 2">
    <name type="scientific">Laetiporus sulphureus 93-53</name>
    <dbReference type="NCBI Taxonomy" id="1314785"/>
    <lineage>
        <taxon>Eukaryota</taxon>
        <taxon>Fungi</taxon>
        <taxon>Dikarya</taxon>
        <taxon>Basidiomycota</taxon>
        <taxon>Agaricomycotina</taxon>
        <taxon>Agaricomycetes</taxon>
        <taxon>Polyporales</taxon>
        <taxon>Laetiporus</taxon>
    </lineage>
</organism>
<dbReference type="InParanoid" id="A0A165DGX1"/>
<sequence>MCSDFFPNGQDIVLRHAPRRPQCPFCCARVPIAQSIHTGLPLQVPRFSSAQNKPLTFG</sequence>
<proteinExistence type="predicted"/>
<protein>
    <submittedName>
        <fullName evidence="1">Uncharacterized protein</fullName>
    </submittedName>
</protein>
<dbReference type="GeneID" id="63826305"/>
<dbReference type="AlphaFoldDB" id="A0A165DGX1"/>
<dbReference type="RefSeq" id="XP_040762594.1">
    <property type="nucleotide sequence ID" value="XM_040909276.1"/>
</dbReference>
<evidence type="ECO:0000313" key="1">
    <source>
        <dbReference type="EMBL" id="KZT04854.1"/>
    </source>
</evidence>
<evidence type="ECO:0000313" key="2">
    <source>
        <dbReference type="Proteomes" id="UP000076871"/>
    </source>
</evidence>
<dbReference type="EMBL" id="KV427634">
    <property type="protein sequence ID" value="KZT04854.1"/>
    <property type="molecule type" value="Genomic_DNA"/>
</dbReference>
<accession>A0A165DGX1</accession>
<reference evidence="1 2" key="1">
    <citation type="journal article" date="2016" name="Mol. Biol. Evol.">
        <title>Comparative Genomics of Early-Diverging Mushroom-Forming Fungi Provides Insights into the Origins of Lignocellulose Decay Capabilities.</title>
        <authorList>
            <person name="Nagy L.G."/>
            <person name="Riley R."/>
            <person name="Tritt A."/>
            <person name="Adam C."/>
            <person name="Daum C."/>
            <person name="Floudas D."/>
            <person name="Sun H."/>
            <person name="Yadav J.S."/>
            <person name="Pangilinan J."/>
            <person name="Larsson K.H."/>
            <person name="Matsuura K."/>
            <person name="Barry K."/>
            <person name="Labutti K."/>
            <person name="Kuo R."/>
            <person name="Ohm R.A."/>
            <person name="Bhattacharya S.S."/>
            <person name="Shirouzu T."/>
            <person name="Yoshinaga Y."/>
            <person name="Martin F.M."/>
            <person name="Grigoriev I.V."/>
            <person name="Hibbett D.S."/>
        </authorList>
    </citation>
    <scope>NUCLEOTIDE SEQUENCE [LARGE SCALE GENOMIC DNA]</scope>
    <source>
        <strain evidence="1 2">93-53</strain>
    </source>
</reference>
<dbReference type="Proteomes" id="UP000076871">
    <property type="component" value="Unassembled WGS sequence"/>
</dbReference>
<name>A0A165DGX1_9APHY</name>